<dbReference type="GO" id="GO:0002376">
    <property type="term" value="P:immune system process"/>
    <property type="evidence" value="ECO:0007669"/>
    <property type="project" value="UniProtKB-KW"/>
</dbReference>
<sequence length="343" mass="38463">MCFNKKMMVLFYLLLTARMGGCSNDHNFVTKTVDVGQNVTLSCIRQHTLLHQDTLFWIRLVSGNQFEFLGGTFTFDYDDVNNTSHITVKQEPGTFIMQISKTKLSDTGLYYCIKVRQLAVTFLEGTFLTIKGPEPDVIQVRSSDRIHSGDQETLQCSVLSKYEKKTCPENPSVYWFRAGSDKSHSIHVHGNSGDECERSPEAPSQRKCVYSFSRNVSSSDPGLYYCAVAICGQIIFGNESKLDIKAADMWDLQTANTALFLLCAALVTSLMVIGFLIYTIKKKSCHCCNGSDGDQQGQQTEEDLMVYTVPTFTRRKNGKVERRNGKVTEGETVYSDVSVLARN</sequence>
<evidence type="ECO:0000313" key="12">
    <source>
        <dbReference type="Proteomes" id="UP000472276"/>
    </source>
</evidence>
<feature type="domain" description="Ig-like" evidence="10">
    <location>
        <begin position="36"/>
        <end position="112"/>
    </location>
</feature>
<evidence type="ECO:0000256" key="5">
    <source>
        <dbReference type="ARBA" id="ARBA00023136"/>
    </source>
</evidence>
<dbReference type="PROSITE" id="PS50835">
    <property type="entry name" value="IG_LIKE"/>
    <property type="match status" value="2"/>
</dbReference>
<organism evidence="11 12">
    <name type="scientific">Oreochromis aureus</name>
    <name type="common">Israeli tilapia</name>
    <name type="synonym">Chromis aureus</name>
    <dbReference type="NCBI Taxonomy" id="47969"/>
    <lineage>
        <taxon>Eukaryota</taxon>
        <taxon>Metazoa</taxon>
        <taxon>Chordata</taxon>
        <taxon>Craniata</taxon>
        <taxon>Vertebrata</taxon>
        <taxon>Euteleostomi</taxon>
        <taxon>Actinopterygii</taxon>
        <taxon>Neopterygii</taxon>
        <taxon>Teleostei</taxon>
        <taxon>Neoteleostei</taxon>
        <taxon>Acanthomorphata</taxon>
        <taxon>Ovalentaria</taxon>
        <taxon>Cichlomorphae</taxon>
        <taxon>Cichliformes</taxon>
        <taxon>Cichlidae</taxon>
        <taxon>African cichlids</taxon>
        <taxon>Pseudocrenilabrinae</taxon>
        <taxon>Oreochromini</taxon>
        <taxon>Oreochromis</taxon>
    </lineage>
</organism>
<gene>
    <name evidence="11" type="primary">LOC116324801</name>
</gene>
<dbReference type="PANTHER" id="PTHR19433:SF133">
    <property type="entry name" value="IMMUNE-TYPE RECEPTOR 5 PRECURSOR-RELATED"/>
    <property type="match status" value="1"/>
</dbReference>
<dbReference type="SMART" id="SM00406">
    <property type="entry name" value="IGv"/>
    <property type="match status" value="1"/>
</dbReference>
<dbReference type="Gene3D" id="2.60.40.10">
    <property type="entry name" value="Immunoglobulins"/>
    <property type="match status" value="2"/>
</dbReference>
<dbReference type="OMA" id="QDECEMN"/>
<dbReference type="InterPro" id="IPR052051">
    <property type="entry name" value="TCR_complex_component"/>
</dbReference>
<keyword evidence="6" id="KW-1015">Disulfide bond</keyword>
<proteinExistence type="predicted"/>
<keyword evidence="2" id="KW-1003">Cell membrane</keyword>
<dbReference type="SUPFAM" id="SSF48726">
    <property type="entry name" value="Immunoglobulin"/>
    <property type="match status" value="2"/>
</dbReference>
<evidence type="ECO:0000256" key="2">
    <source>
        <dbReference type="ARBA" id="ARBA00022475"/>
    </source>
</evidence>
<keyword evidence="3 9" id="KW-0732">Signal</keyword>
<dbReference type="InterPro" id="IPR007110">
    <property type="entry name" value="Ig-like_dom"/>
</dbReference>
<reference evidence="11" key="2">
    <citation type="submission" date="2025-09" db="UniProtKB">
        <authorList>
            <consortium name="Ensembl"/>
        </authorList>
    </citation>
    <scope>IDENTIFICATION</scope>
</reference>
<dbReference type="InterPro" id="IPR013106">
    <property type="entry name" value="Ig_V-set"/>
</dbReference>
<comment type="subcellular location">
    <subcellularLocation>
        <location evidence="1">Cell membrane</location>
    </subcellularLocation>
</comment>
<dbReference type="Ensembl" id="ENSOABT00000052741.2">
    <property type="protein sequence ID" value="ENSOABP00000051434.2"/>
    <property type="gene ID" value="ENSOABG00000022879.2"/>
</dbReference>
<dbReference type="GO" id="GO:0009617">
    <property type="term" value="P:response to bacterium"/>
    <property type="evidence" value="ECO:0007669"/>
    <property type="project" value="TreeGrafter"/>
</dbReference>
<keyword evidence="8" id="KW-0812">Transmembrane</keyword>
<evidence type="ECO:0000256" key="9">
    <source>
        <dbReference type="SAM" id="SignalP"/>
    </source>
</evidence>
<dbReference type="Pfam" id="PF07686">
    <property type="entry name" value="V-set"/>
    <property type="match status" value="1"/>
</dbReference>
<evidence type="ECO:0000256" key="3">
    <source>
        <dbReference type="ARBA" id="ARBA00022729"/>
    </source>
</evidence>
<dbReference type="InterPro" id="IPR036179">
    <property type="entry name" value="Ig-like_dom_sf"/>
</dbReference>
<feature type="transmembrane region" description="Helical" evidence="8">
    <location>
        <begin position="222"/>
        <end position="238"/>
    </location>
</feature>
<evidence type="ECO:0000259" key="10">
    <source>
        <dbReference type="PROSITE" id="PS50835"/>
    </source>
</evidence>
<keyword evidence="7" id="KW-0325">Glycoprotein</keyword>
<evidence type="ECO:0000256" key="4">
    <source>
        <dbReference type="ARBA" id="ARBA00022859"/>
    </source>
</evidence>
<keyword evidence="8" id="KW-1133">Transmembrane helix</keyword>
<evidence type="ECO:0000256" key="6">
    <source>
        <dbReference type="ARBA" id="ARBA00023157"/>
    </source>
</evidence>
<dbReference type="GO" id="GO:0005886">
    <property type="term" value="C:plasma membrane"/>
    <property type="evidence" value="ECO:0007669"/>
    <property type="project" value="UniProtKB-SubCell"/>
</dbReference>
<feature type="chain" id="PRO_5044310216" description="Ig-like domain-containing protein" evidence="9">
    <location>
        <begin position="23"/>
        <end position="343"/>
    </location>
</feature>
<evidence type="ECO:0000313" key="11">
    <source>
        <dbReference type="Ensembl" id="ENSOABP00000051434.2"/>
    </source>
</evidence>
<dbReference type="AlphaFoldDB" id="A0A668VLE0"/>
<feature type="domain" description="Ig-like" evidence="10">
    <location>
        <begin position="135"/>
        <end position="228"/>
    </location>
</feature>
<evidence type="ECO:0000256" key="8">
    <source>
        <dbReference type="SAM" id="Phobius"/>
    </source>
</evidence>
<dbReference type="InterPro" id="IPR013783">
    <property type="entry name" value="Ig-like_fold"/>
</dbReference>
<keyword evidence="5 8" id="KW-0472">Membrane</keyword>
<keyword evidence="4" id="KW-0391">Immunity</keyword>
<dbReference type="InterPro" id="IPR003599">
    <property type="entry name" value="Ig_sub"/>
</dbReference>
<keyword evidence="12" id="KW-1185">Reference proteome</keyword>
<dbReference type="SMART" id="SM00409">
    <property type="entry name" value="IG"/>
    <property type="match status" value="2"/>
</dbReference>
<dbReference type="Proteomes" id="UP000472276">
    <property type="component" value="Unassembled WGS sequence"/>
</dbReference>
<protein>
    <recommendedName>
        <fullName evidence="10">Ig-like domain-containing protein</fullName>
    </recommendedName>
</protein>
<name>A0A668VLE0_OREAU</name>
<evidence type="ECO:0000256" key="7">
    <source>
        <dbReference type="ARBA" id="ARBA00023180"/>
    </source>
</evidence>
<dbReference type="PANTHER" id="PTHR19433">
    <property type="entry name" value="T-CELL RECEPTOR ALPHA CHAIN V REGION-RELATED"/>
    <property type="match status" value="1"/>
</dbReference>
<feature type="transmembrane region" description="Helical" evidence="8">
    <location>
        <begin position="259"/>
        <end position="280"/>
    </location>
</feature>
<feature type="signal peptide" evidence="9">
    <location>
        <begin position="1"/>
        <end position="22"/>
    </location>
</feature>
<accession>A0A668VLE0</accession>
<reference evidence="11" key="1">
    <citation type="submission" date="2025-08" db="UniProtKB">
        <authorList>
            <consortium name="Ensembl"/>
        </authorList>
    </citation>
    <scope>IDENTIFICATION</scope>
</reference>
<evidence type="ECO:0000256" key="1">
    <source>
        <dbReference type="ARBA" id="ARBA00004236"/>
    </source>
</evidence>
<dbReference type="CDD" id="cd00099">
    <property type="entry name" value="IgV"/>
    <property type="match status" value="1"/>
</dbReference>